<dbReference type="Gene3D" id="3.40.190.10">
    <property type="entry name" value="Periplasmic binding protein-like II"/>
    <property type="match status" value="1"/>
</dbReference>
<dbReference type="InterPro" id="IPR006059">
    <property type="entry name" value="SBP"/>
</dbReference>
<dbReference type="PANTHER" id="PTHR43649">
    <property type="entry name" value="ARABINOSE-BINDING PROTEIN-RELATED"/>
    <property type="match status" value="1"/>
</dbReference>
<dbReference type="Proteomes" id="UP001596203">
    <property type="component" value="Unassembled WGS sequence"/>
</dbReference>
<name>A0ABW1KMK2_9ACTN</name>
<reference evidence="3" key="1">
    <citation type="journal article" date="2019" name="Int. J. Syst. Evol. Microbiol.">
        <title>The Global Catalogue of Microorganisms (GCM) 10K type strain sequencing project: providing services to taxonomists for standard genome sequencing and annotation.</title>
        <authorList>
            <consortium name="The Broad Institute Genomics Platform"/>
            <consortium name="The Broad Institute Genome Sequencing Center for Infectious Disease"/>
            <person name="Wu L."/>
            <person name="Ma J."/>
        </authorList>
    </citation>
    <scope>NUCLEOTIDE SEQUENCE [LARGE SCALE GENOMIC DNA]</scope>
    <source>
        <strain evidence="3">ZS-35-S2</strain>
    </source>
</reference>
<keyword evidence="1" id="KW-0732">Signal</keyword>
<accession>A0ABW1KMK2</accession>
<gene>
    <name evidence="2" type="ORF">ACFP2T_41840</name>
</gene>
<evidence type="ECO:0000256" key="1">
    <source>
        <dbReference type="SAM" id="SignalP"/>
    </source>
</evidence>
<dbReference type="PANTHER" id="PTHR43649:SF12">
    <property type="entry name" value="DIACETYLCHITOBIOSE BINDING PROTEIN DASA"/>
    <property type="match status" value="1"/>
</dbReference>
<dbReference type="SUPFAM" id="SSF53850">
    <property type="entry name" value="Periplasmic binding protein-like II"/>
    <property type="match status" value="1"/>
</dbReference>
<evidence type="ECO:0000313" key="2">
    <source>
        <dbReference type="EMBL" id="MFC6022685.1"/>
    </source>
</evidence>
<comment type="caution">
    <text evidence="2">The sequence shown here is derived from an EMBL/GenBank/DDBJ whole genome shotgun (WGS) entry which is preliminary data.</text>
</comment>
<dbReference type="RefSeq" id="WP_377432435.1">
    <property type="nucleotide sequence ID" value="NZ_JBHSPR010000064.1"/>
</dbReference>
<evidence type="ECO:0000313" key="3">
    <source>
        <dbReference type="Proteomes" id="UP001596203"/>
    </source>
</evidence>
<dbReference type="Pfam" id="PF01547">
    <property type="entry name" value="SBP_bac_1"/>
    <property type="match status" value="1"/>
</dbReference>
<dbReference type="InterPro" id="IPR050490">
    <property type="entry name" value="Bact_solute-bd_prot1"/>
</dbReference>
<keyword evidence="3" id="KW-1185">Reference proteome</keyword>
<feature type="signal peptide" evidence="1">
    <location>
        <begin position="1"/>
        <end position="28"/>
    </location>
</feature>
<proteinExistence type="predicted"/>
<sequence length="430" mass="44714">MNRITRRGLALAVVAVLGGATGCSGAGAGDDAGAVTITFSSYNYGTQGAAGTGTQALLDRFAELHPEITVRPEAVPTADVLTKTKAAVAAGDPPDVVQLGYSKLAEGLETLPTRSLEDLAGDGWRGHVEGIVAGPVQAGLRKGTVHALPYTISIPTMLYNADLFRAAGLDPADPPESMTEVRMAAQAIANAGHHGVYFGIVDSAKSDYLTQSVINSAGGALLDESGRAAVDSPEAVDGIRQLQQLTTDKLQPAVTTDDALAAFAAGDLGMLVVSTAVLGNLQAAAKGKFELRTAKFPSFGRGPAKPTHSGAALIVLSDDPAKQRAAWEFVKFLTSDEGYSLITTGIGYLPLRANLVSGVLAGYFRDNPLLLPTIEQLDTMQPYRSFPGPKANQATVLLQDDAIAPIVLRGADPEATLRKTADRIRELVGS</sequence>
<protein>
    <submittedName>
        <fullName evidence="2">ABC transporter substrate-binding protein</fullName>
    </submittedName>
</protein>
<dbReference type="CDD" id="cd14748">
    <property type="entry name" value="PBP2_UgpB"/>
    <property type="match status" value="1"/>
</dbReference>
<dbReference type="PROSITE" id="PS51257">
    <property type="entry name" value="PROKAR_LIPOPROTEIN"/>
    <property type="match status" value="1"/>
</dbReference>
<organism evidence="2 3">
    <name type="scientific">Plantactinospora solaniradicis</name>
    <dbReference type="NCBI Taxonomy" id="1723736"/>
    <lineage>
        <taxon>Bacteria</taxon>
        <taxon>Bacillati</taxon>
        <taxon>Actinomycetota</taxon>
        <taxon>Actinomycetes</taxon>
        <taxon>Micromonosporales</taxon>
        <taxon>Micromonosporaceae</taxon>
        <taxon>Plantactinospora</taxon>
    </lineage>
</organism>
<dbReference type="EMBL" id="JBHSPR010000064">
    <property type="protein sequence ID" value="MFC6022685.1"/>
    <property type="molecule type" value="Genomic_DNA"/>
</dbReference>
<feature type="chain" id="PRO_5046321550" evidence="1">
    <location>
        <begin position="29"/>
        <end position="430"/>
    </location>
</feature>